<keyword evidence="6" id="KW-0239">DNA-directed DNA polymerase</keyword>
<dbReference type="SUPFAM" id="SSF56672">
    <property type="entry name" value="DNA/RNA polymerases"/>
    <property type="match status" value="1"/>
</dbReference>
<feature type="domain" description="DNA-directed DNA polymerase family B mitochondria/virus" evidence="9">
    <location>
        <begin position="41"/>
        <end position="267"/>
    </location>
</feature>
<comment type="catalytic activity">
    <reaction evidence="8">
        <text>DNA(n) + a 2'-deoxyribonucleoside 5'-triphosphate = DNA(n+1) + diphosphate</text>
        <dbReference type="Rhea" id="RHEA:22508"/>
        <dbReference type="Rhea" id="RHEA-COMP:17339"/>
        <dbReference type="Rhea" id="RHEA-COMP:17340"/>
        <dbReference type="ChEBI" id="CHEBI:33019"/>
        <dbReference type="ChEBI" id="CHEBI:61560"/>
        <dbReference type="ChEBI" id="CHEBI:173112"/>
        <dbReference type="EC" id="2.7.7.7"/>
    </reaction>
</comment>
<evidence type="ECO:0000256" key="5">
    <source>
        <dbReference type="ARBA" id="ARBA00022705"/>
    </source>
</evidence>
<dbReference type="Pfam" id="PF03175">
    <property type="entry name" value="DNA_pol_B_2"/>
    <property type="match status" value="1"/>
</dbReference>
<feature type="non-terminal residue" evidence="10">
    <location>
        <position position="1"/>
    </location>
</feature>
<gene>
    <name evidence="10" type="ORF">S12H4_37915</name>
</gene>
<dbReference type="AlphaFoldDB" id="X1U8Z2"/>
<dbReference type="Gene3D" id="3.30.1770.10">
    <property type="entry name" value="TPR 1 domain of DNA polymerase"/>
    <property type="match status" value="1"/>
</dbReference>
<dbReference type="Gene3D" id="3.90.1600.10">
    <property type="entry name" value="Palm domain of DNA polymerase"/>
    <property type="match status" value="1"/>
</dbReference>
<keyword evidence="3" id="KW-0808">Transferase</keyword>
<sequence length="267" mass="30824">TENTRSGHLDNMNYFATSLKALGESIGEAKLSVPGKYAPSADWWSYCEQDVRVMYKAWQFWLTFISENELGNFGLTIASQAFNAYRHRFMSQPIYIHTSRKAVKLERSAYRGGRNECFQLGELPQQNYHLLDINSMYPYVMATNEYPTNLKSTGKELSLEQLRAYLKTYSVIAEVLVDTPEPCFAIKHSGKLLFPIGEFRATLTSAELRYGLFYGYIKQVGNYALYERGYIFEDYVKFFYSKRQEFAKGGNKVYGYLCKLLLNSLYG</sequence>
<comment type="caution">
    <text evidence="10">The sequence shown here is derived from an EMBL/GenBank/DDBJ whole genome shotgun (WGS) entry which is preliminary data.</text>
</comment>
<comment type="similarity">
    <text evidence="1">Belongs to the DNA polymerase type-B family.</text>
</comment>
<dbReference type="InterPro" id="IPR023211">
    <property type="entry name" value="DNA_pol_palm_dom_sf"/>
</dbReference>
<proteinExistence type="inferred from homology"/>
<name>X1U8Z2_9ZZZZ</name>
<dbReference type="EC" id="2.7.7.7" evidence="2"/>
<evidence type="ECO:0000256" key="4">
    <source>
        <dbReference type="ARBA" id="ARBA00022695"/>
    </source>
</evidence>
<dbReference type="GO" id="GO:0003677">
    <property type="term" value="F:DNA binding"/>
    <property type="evidence" value="ECO:0007669"/>
    <property type="project" value="UniProtKB-KW"/>
</dbReference>
<dbReference type="GO" id="GO:0003887">
    <property type="term" value="F:DNA-directed DNA polymerase activity"/>
    <property type="evidence" value="ECO:0007669"/>
    <property type="project" value="UniProtKB-KW"/>
</dbReference>
<dbReference type="GO" id="GO:0006260">
    <property type="term" value="P:DNA replication"/>
    <property type="evidence" value="ECO:0007669"/>
    <property type="project" value="UniProtKB-KW"/>
</dbReference>
<protein>
    <recommendedName>
        <fullName evidence="2">DNA-directed DNA polymerase</fullName>
        <ecNumber evidence="2">2.7.7.7</ecNumber>
    </recommendedName>
</protein>
<dbReference type="InterPro" id="IPR043502">
    <property type="entry name" value="DNA/RNA_pol_sf"/>
</dbReference>
<dbReference type="EMBL" id="BARW01022770">
    <property type="protein sequence ID" value="GAI88799.1"/>
    <property type="molecule type" value="Genomic_DNA"/>
</dbReference>
<keyword evidence="4" id="KW-0548">Nucleotidyltransferase</keyword>
<dbReference type="GO" id="GO:0000166">
    <property type="term" value="F:nucleotide binding"/>
    <property type="evidence" value="ECO:0007669"/>
    <property type="project" value="InterPro"/>
</dbReference>
<evidence type="ECO:0000256" key="8">
    <source>
        <dbReference type="ARBA" id="ARBA00049244"/>
    </source>
</evidence>
<evidence type="ECO:0000256" key="6">
    <source>
        <dbReference type="ARBA" id="ARBA00022932"/>
    </source>
</evidence>
<evidence type="ECO:0000256" key="2">
    <source>
        <dbReference type="ARBA" id="ARBA00012417"/>
    </source>
</evidence>
<reference evidence="10" key="1">
    <citation type="journal article" date="2014" name="Front. Microbiol.">
        <title>High frequency of phylogenetically diverse reductive dehalogenase-homologous genes in deep subseafloor sedimentary metagenomes.</title>
        <authorList>
            <person name="Kawai M."/>
            <person name="Futagami T."/>
            <person name="Toyoda A."/>
            <person name="Takaki Y."/>
            <person name="Nishi S."/>
            <person name="Hori S."/>
            <person name="Arai W."/>
            <person name="Tsubouchi T."/>
            <person name="Morono Y."/>
            <person name="Uchiyama I."/>
            <person name="Ito T."/>
            <person name="Fujiyama A."/>
            <person name="Inagaki F."/>
            <person name="Takami H."/>
        </authorList>
    </citation>
    <scope>NUCLEOTIDE SEQUENCE</scope>
    <source>
        <strain evidence="10">Expedition CK06-06</strain>
    </source>
</reference>
<evidence type="ECO:0000256" key="7">
    <source>
        <dbReference type="ARBA" id="ARBA00023125"/>
    </source>
</evidence>
<evidence type="ECO:0000259" key="9">
    <source>
        <dbReference type="Pfam" id="PF03175"/>
    </source>
</evidence>
<feature type="non-terminal residue" evidence="10">
    <location>
        <position position="267"/>
    </location>
</feature>
<organism evidence="10">
    <name type="scientific">marine sediment metagenome</name>
    <dbReference type="NCBI Taxonomy" id="412755"/>
    <lineage>
        <taxon>unclassified sequences</taxon>
        <taxon>metagenomes</taxon>
        <taxon>ecological metagenomes</taxon>
    </lineage>
</organism>
<keyword evidence="5" id="KW-0235">DNA replication</keyword>
<dbReference type="InterPro" id="IPR004868">
    <property type="entry name" value="DNA-dir_DNA_pol_B_mt/vir"/>
</dbReference>
<dbReference type="Gene3D" id="1.10.287.690">
    <property type="entry name" value="Helix hairpin bin"/>
    <property type="match status" value="1"/>
</dbReference>
<keyword evidence="7" id="KW-0238">DNA-binding</keyword>
<evidence type="ECO:0000256" key="3">
    <source>
        <dbReference type="ARBA" id="ARBA00022679"/>
    </source>
</evidence>
<evidence type="ECO:0000256" key="1">
    <source>
        <dbReference type="ARBA" id="ARBA00005755"/>
    </source>
</evidence>
<accession>X1U8Z2</accession>
<evidence type="ECO:0000313" key="10">
    <source>
        <dbReference type="EMBL" id="GAI88799.1"/>
    </source>
</evidence>